<dbReference type="GO" id="GO:0003993">
    <property type="term" value="F:acid phosphatase activity"/>
    <property type="evidence" value="ECO:0007669"/>
    <property type="project" value="UniProtKB-EC"/>
</dbReference>
<evidence type="ECO:0000313" key="9">
    <source>
        <dbReference type="EMBL" id="CAF1434856.1"/>
    </source>
</evidence>
<dbReference type="Proteomes" id="UP000663836">
    <property type="component" value="Unassembled WGS sequence"/>
</dbReference>
<accession>A0A815NHV4</accession>
<feature type="signal peptide" evidence="8">
    <location>
        <begin position="1"/>
        <end position="18"/>
    </location>
</feature>
<keyword evidence="4 8" id="KW-0732">Signal</keyword>
<dbReference type="PANTHER" id="PTHR11567">
    <property type="entry name" value="ACID PHOSPHATASE-RELATED"/>
    <property type="match status" value="1"/>
</dbReference>
<keyword evidence="5" id="KW-0378">Hydrolase</keyword>
<feature type="chain" id="PRO_5036228418" description="acid phosphatase" evidence="8">
    <location>
        <begin position="19"/>
        <end position="385"/>
    </location>
</feature>
<sequence length="385" mass="44888">MLYSIIVLLFLFNGYNDARKLLGTNIILRHGERTPSYLYSTTPNDPYFWPNGLGQLTVRGRLQHISLGQYIRERYSTLINSTYVASEITIRSSDYDRTLMSAYSNLVGLYPSSKNLQLPENFSLSNIWPETLPWQPIPVHTIPKHMDHLMTVGSCNRYEDLVDELRKSPRIQRLNNEFRNLFEYLEKHTNQSIADIFIAWDIADTVLIEAIYNVTPAWVTPPILRQLRQISDLCFYHLLYSSEINRLRGGPLLREILQNIDNLILNNEQGRKVKIYFGHDMTISAILAYLGINYVHQPPFASGLFFDLYQQDDNSYAIQIEYLNMTNSRDTHIMILPECFNAMCPLDTFIRLYKAKLPEDMDKECQSIKIQRTYPRIHHVSFSSN</sequence>
<dbReference type="EMBL" id="CAJNOT010004508">
    <property type="protein sequence ID" value="CAF1434856.1"/>
    <property type="molecule type" value="Genomic_DNA"/>
</dbReference>
<gene>
    <name evidence="10" type="ORF">JBS370_LOCUS28218</name>
    <name evidence="9" type="ORF">ZHD862_LOCUS34548</name>
</gene>
<dbReference type="PANTHER" id="PTHR11567:SF211">
    <property type="entry name" value="PROSTATIC ACID PHOSPHATASE"/>
    <property type="match status" value="1"/>
</dbReference>
<keyword evidence="7" id="KW-0325">Glycoprotein</keyword>
<evidence type="ECO:0000256" key="1">
    <source>
        <dbReference type="ARBA" id="ARBA00000032"/>
    </source>
</evidence>
<comment type="similarity">
    <text evidence="2">Belongs to the histidine acid phosphatase family.</text>
</comment>
<dbReference type="InterPro" id="IPR029033">
    <property type="entry name" value="His_PPase_superfam"/>
</dbReference>
<evidence type="ECO:0000256" key="2">
    <source>
        <dbReference type="ARBA" id="ARBA00005375"/>
    </source>
</evidence>
<dbReference type="Pfam" id="PF00328">
    <property type="entry name" value="His_Phos_2"/>
    <property type="match status" value="1"/>
</dbReference>
<dbReference type="AlphaFoldDB" id="A0A815NHV4"/>
<protein>
    <recommendedName>
        <fullName evidence="3">acid phosphatase</fullName>
        <ecNumber evidence="3">3.1.3.2</ecNumber>
    </recommendedName>
</protein>
<organism evidence="9 11">
    <name type="scientific">Rotaria sordida</name>
    <dbReference type="NCBI Taxonomy" id="392033"/>
    <lineage>
        <taxon>Eukaryota</taxon>
        <taxon>Metazoa</taxon>
        <taxon>Spiralia</taxon>
        <taxon>Gnathifera</taxon>
        <taxon>Rotifera</taxon>
        <taxon>Eurotatoria</taxon>
        <taxon>Bdelloidea</taxon>
        <taxon>Philodinida</taxon>
        <taxon>Philodinidae</taxon>
        <taxon>Rotaria</taxon>
    </lineage>
</organism>
<dbReference type="Gene3D" id="3.40.50.1240">
    <property type="entry name" value="Phosphoglycerate mutase-like"/>
    <property type="match status" value="1"/>
</dbReference>
<dbReference type="EMBL" id="CAJOBD010005584">
    <property type="protein sequence ID" value="CAF4035769.1"/>
    <property type="molecule type" value="Genomic_DNA"/>
</dbReference>
<proteinExistence type="inferred from homology"/>
<name>A0A815NHV4_9BILA</name>
<comment type="caution">
    <text evidence="9">The sequence shown here is derived from an EMBL/GenBank/DDBJ whole genome shotgun (WGS) entry which is preliminary data.</text>
</comment>
<dbReference type="Proteomes" id="UP000663864">
    <property type="component" value="Unassembled WGS sequence"/>
</dbReference>
<evidence type="ECO:0000313" key="10">
    <source>
        <dbReference type="EMBL" id="CAF4035769.1"/>
    </source>
</evidence>
<evidence type="ECO:0000256" key="5">
    <source>
        <dbReference type="ARBA" id="ARBA00022801"/>
    </source>
</evidence>
<comment type="catalytic activity">
    <reaction evidence="1">
        <text>a phosphate monoester + H2O = an alcohol + phosphate</text>
        <dbReference type="Rhea" id="RHEA:15017"/>
        <dbReference type="ChEBI" id="CHEBI:15377"/>
        <dbReference type="ChEBI" id="CHEBI:30879"/>
        <dbReference type="ChEBI" id="CHEBI:43474"/>
        <dbReference type="ChEBI" id="CHEBI:67140"/>
        <dbReference type="EC" id="3.1.3.2"/>
    </reaction>
</comment>
<evidence type="ECO:0000256" key="8">
    <source>
        <dbReference type="SAM" id="SignalP"/>
    </source>
</evidence>
<dbReference type="InterPro" id="IPR050645">
    <property type="entry name" value="Histidine_acid_phosphatase"/>
</dbReference>
<evidence type="ECO:0000256" key="3">
    <source>
        <dbReference type="ARBA" id="ARBA00012646"/>
    </source>
</evidence>
<evidence type="ECO:0000256" key="4">
    <source>
        <dbReference type="ARBA" id="ARBA00022729"/>
    </source>
</evidence>
<evidence type="ECO:0000256" key="6">
    <source>
        <dbReference type="ARBA" id="ARBA00023157"/>
    </source>
</evidence>
<evidence type="ECO:0000313" key="11">
    <source>
        <dbReference type="Proteomes" id="UP000663864"/>
    </source>
</evidence>
<evidence type="ECO:0000256" key="7">
    <source>
        <dbReference type="ARBA" id="ARBA00023180"/>
    </source>
</evidence>
<dbReference type="SUPFAM" id="SSF53254">
    <property type="entry name" value="Phosphoglycerate mutase-like"/>
    <property type="match status" value="1"/>
</dbReference>
<dbReference type="InterPro" id="IPR000560">
    <property type="entry name" value="His_Pase_clade-2"/>
</dbReference>
<dbReference type="CDD" id="cd07061">
    <property type="entry name" value="HP_HAP_like"/>
    <property type="match status" value="1"/>
</dbReference>
<reference evidence="9" key="1">
    <citation type="submission" date="2021-02" db="EMBL/GenBank/DDBJ databases">
        <authorList>
            <person name="Nowell W R."/>
        </authorList>
    </citation>
    <scope>NUCLEOTIDE SEQUENCE</scope>
</reference>
<dbReference type="EC" id="3.1.3.2" evidence="3"/>
<keyword evidence="6" id="KW-1015">Disulfide bond</keyword>